<accession>A0A8S1ZQE0</accession>
<dbReference type="AlphaFoldDB" id="A0A8S1ZQE0"/>
<evidence type="ECO:0000313" key="2">
    <source>
        <dbReference type="EMBL" id="CAE5959683.1"/>
    </source>
</evidence>
<gene>
    <name evidence="2" type="ORF">AARE701A_LOCUS3184</name>
</gene>
<sequence length="175" mass="19957">MSDWVGDTSDYTPWKELVYQSDHDDPDFEPPESESDVVDSGIESGDEGDGEDASVGGDDSDSEGEEGQREKKPRRKENKVLREEDIMERFEFEMEDAVANWFDAFQIRRGVIPESDNEDEDPVVTRDRKIRWKRIMDGDVQDLKEFISAILFGIVECTNGDTNKSNSETGHEVLN</sequence>
<feature type="compositionally biased region" description="Acidic residues" evidence="1">
    <location>
        <begin position="24"/>
        <end position="37"/>
    </location>
</feature>
<feature type="compositionally biased region" description="Acidic residues" evidence="1">
    <location>
        <begin position="44"/>
        <end position="65"/>
    </location>
</feature>
<dbReference type="Proteomes" id="UP000682877">
    <property type="component" value="Chromosome 1"/>
</dbReference>
<feature type="region of interest" description="Disordered" evidence="1">
    <location>
        <begin position="1"/>
        <end position="80"/>
    </location>
</feature>
<evidence type="ECO:0000313" key="3">
    <source>
        <dbReference type="Proteomes" id="UP000682877"/>
    </source>
</evidence>
<dbReference type="EMBL" id="LR999451">
    <property type="protein sequence ID" value="CAE5959683.1"/>
    <property type="molecule type" value="Genomic_DNA"/>
</dbReference>
<evidence type="ECO:0000256" key="1">
    <source>
        <dbReference type="SAM" id="MobiDB-lite"/>
    </source>
</evidence>
<reference evidence="2" key="1">
    <citation type="submission" date="2021-01" db="EMBL/GenBank/DDBJ databases">
        <authorList>
            <person name="Bezrukov I."/>
        </authorList>
    </citation>
    <scope>NUCLEOTIDE SEQUENCE</scope>
</reference>
<proteinExistence type="predicted"/>
<keyword evidence="3" id="KW-1185">Reference proteome</keyword>
<protein>
    <submittedName>
        <fullName evidence="2">Uncharacterized protein</fullName>
    </submittedName>
</protein>
<name>A0A8S1ZQE0_ARAAE</name>
<organism evidence="2 3">
    <name type="scientific">Arabidopsis arenosa</name>
    <name type="common">Sand rock-cress</name>
    <name type="synonym">Cardaminopsis arenosa</name>
    <dbReference type="NCBI Taxonomy" id="38785"/>
    <lineage>
        <taxon>Eukaryota</taxon>
        <taxon>Viridiplantae</taxon>
        <taxon>Streptophyta</taxon>
        <taxon>Embryophyta</taxon>
        <taxon>Tracheophyta</taxon>
        <taxon>Spermatophyta</taxon>
        <taxon>Magnoliopsida</taxon>
        <taxon>eudicotyledons</taxon>
        <taxon>Gunneridae</taxon>
        <taxon>Pentapetalae</taxon>
        <taxon>rosids</taxon>
        <taxon>malvids</taxon>
        <taxon>Brassicales</taxon>
        <taxon>Brassicaceae</taxon>
        <taxon>Camelineae</taxon>
        <taxon>Arabidopsis</taxon>
    </lineage>
</organism>